<dbReference type="Gene3D" id="3.90.1600.10">
    <property type="entry name" value="Palm domain of DNA polymerase"/>
    <property type="match status" value="1"/>
</dbReference>
<dbReference type="GO" id="GO:0003682">
    <property type="term" value="F:chromatin binding"/>
    <property type="evidence" value="ECO:0007669"/>
    <property type="project" value="TreeGrafter"/>
</dbReference>
<comment type="catalytic activity">
    <reaction evidence="12">
        <text>DNA(n) + a 2'-deoxyribonucleoside 5'-triphosphate = DNA(n+1) + diphosphate</text>
        <dbReference type="Rhea" id="RHEA:22508"/>
        <dbReference type="Rhea" id="RHEA-COMP:17339"/>
        <dbReference type="Rhea" id="RHEA-COMP:17340"/>
        <dbReference type="ChEBI" id="CHEBI:33019"/>
        <dbReference type="ChEBI" id="CHEBI:61560"/>
        <dbReference type="ChEBI" id="CHEBI:173112"/>
        <dbReference type="EC" id="2.7.7.7"/>
    </reaction>
</comment>
<dbReference type="NCBIfam" id="TIGR00592">
    <property type="entry name" value="pol2"/>
    <property type="match status" value="1"/>
</dbReference>
<evidence type="ECO:0000256" key="2">
    <source>
        <dbReference type="ARBA" id="ARBA00005755"/>
    </source>
</evidence>
<evidence type="ECO:0000256" key="5">
    <source>
        <dbReference type="ARBA" id="ARBA00022705"/>
    </source>
</evidence>
<dbReference type="PRINTS" id="PR00106">
    <property type="entry name" value="DNAPOLB"/>
</dbReference>
<dbReference type="InterPro" id="IPR043502">
    <property type="entry name" value="DNA/RNA_pol_sf"/>
</dbReference>
<dbReference type="Gene3D" id="6.10.10.100">
    <property type="match status" value="1"/>
</dbReference>
<evidence type="ECO:0000256" key="9">
    <source>
        <dbReference type="ARBA" id="ARBA00022932"/>
    </source>
</evidence>
<dbReference type="Gene3D" id="2.40.50.730">
    <property type="match status" value="1"/>
</dbReference>
<keyword evidence="8" id="KW-0862">Zinc</keyword>
<evidence type="ECO:0000256" key="6">
    <source>
        <dbReference type="ARBA" id="ARBA00022723"/>
    </source>
</evidence>
<evidence type="ECO:0000259" key="14">
    <source>
        <dbReference type="Pfam" id="PF03104"/>
    </source>
</evidence>
<dbReference type="InterPro" id="IPR036397">
    <property type="entry name" value="RNaseH_sf"/>
</dbReference>
<comment type="similarity">
    <text evidence="2 12">Belongs to the DNA polymerase type-B family.</text>
</comment>
<keyword evidence="9 12" id="KW-0239">DNA-directed DNA polymerase</keyword>
<dbReference type="GO" id="GO:0006273">
    <property type="term" value="P:lagging strand elongation"/>
    <property type="evidence" value="ECO:0007669"/>
    <property type="project" value="TreeGrafter"/>
</dbReference>
<accession>Q4N0E2</accession>
<evidence type="ECO:0000313" key="17">
    <source>
        <dbReference type="Proteomes" id="UP000001949"/>
    </source>
</evidence>
<feature type="domain" description="DNA-directed DNA polymerase family B exonuclease" evidence="14">
    <location>
        <begin position="384"/>
        <end position="609"/>
    </location>
</feature>
<comment type="caution">
    <text evidence="16">The sequence shown here is derived from an EMBL/GenBank/DDBJ whole genome shotgun (WGS) entry which is preliminary data.</text>
</comment>
<feature type="domain" description="DNA polymerase alpha catalytic subunit N-terminal" evidence="15">
    <location>
        <begin position="13"/>
        <end position="68"/>
    </location>
</feature>
<dbReference type="InterPro" id="IPR017964">
    <property type="entry name" value="DNA-dir_DNA_pol_B_CS"/>
</dbReference>
<evidence type="ECO:0000256" key="3">
    <source>
        <dbReference type="ARBA" id="ARBA00022679"/>
    </source>
</evidence>
<dbReference type="STRING" id="5875.Q4N0E2"/>
<keyword evidence="17" id="KW-1185">Reference proteome</keyword>
<dbReference type="GO" id="GO:1902975">
    <property type="term" value="P:mitotic DNA replication initiation"/>
    <property type="evidence" value="ECO:0007669"/>
    <property type="project" value="InterPro"/>
</dbReference>
<dbReference type="Pfam" id="PF03104">
    <property type="entry name" value="DNA_pol_B_exo1"/>
    <property type="match status" value="1"/>
</dbReference>
<dbReference type="InterPro" id="IPR024647">
    <property type="entry name" value="DNA_pol_a_cat_su_N"/>
</dbReference>
<comment type="subcellular location">
    <subcellularLocation>
        <location evidence="1">Nucleus</location>
    </subcellularLocation>
</comment>
<dbReference type="GO" id="GO:0003688">
    <property type="term" value="F:DNA replication origin binding"/>
    <property type="evidence" value="ECO:0007669"/>
    <property type="project" value="TreeGrafter"/>
</dbReference>
<dbReference type="SUPFAM" id="SSF56672">
    <property type="entry name" value="DNA/RNA polymerases"/>
    <property type="match status" value="1"/>
</dbReference>
<dbReference type="InterPro" id="IPR045846">
    <property type="entry name" value="POLBc_alpha"/>
</dbReference>
<dbReference type="Pfam" id="PF00136">
    <property type="entry name" value="DNA_pol_B"/>
    <property type="match status" value="1"/>
</dbReference>
<dbReference type="CDD" id="cd05532">
    <property type="entry name" value="POLBc_alpha"/>
    <property type="match status" value="1"/>
</dbReference>
<dbReference type="Gene3D" id="3.30.70.2820">
    <property type="match status" value="1"/>
</dbReference>
<dbReference type="FunCoup" id="Q4N0E2">
    <property type="interactions" value="169"/>
</dbReference>
<dbReference type="SMART" id="SM00486">
    <property type="entry name" value="POLBc"/>
    <property type="match status" value="1"/>
</dbReference>
<dbReference type="InterPro" id="IPR006172">
    <property type="entry name" value="DNA-dir_DNA_pol_B"/>
</dbReference>
<dbReference type="GO" id="GO:0006272">
    <property type="term" value="P:leading strand elongation"/>
    <property type="evidence" value="ECO:0007669"/>
    <property type="project" value="TreeGrafter"/>
</dbReference>
<dbReference type="GO" id="GO:0000166">
    <property type="term" value="F:nucleotide binding"/>
    <property type="evidence" value="ECO:0007669"/>
    <property type="project" value="InterPro"/>
</dbReference>
<name>Q4N0E2_THEPA</name>
<gene>
    <name evidence="16" type="ordered locus">TP03_0202</name>
</gene>
<evidence type="ECO:0000256" key="7">
    <source>
        <dbReference type="ARBA" id="ARBA00022771"/>
    </source>
</evidence>
<dbReference type="GO" id="GO:0003887">
    <property type="term" value="F:DNA-directed DNA polymerase activity"/>
    <property type="evidence" value="ECO:0007669"/>
    <property type="project" value="UniProtKB-KW"/>
</dbReference>
<dbReference type="SUPFAM" id="SSF53098">
    <property type="entry name" value="Ribonuclease H-like"/>
    <property type="match status" value="1"/>
</dbReference>
<dbReference type="Gene3D" id="1.10.287.690">
    <property type="entry name" value="Helix hairpin bin"/>
    <property type="match status" value="1"/>
</dbReference>
<evidence type="ECO:0000256" key="8">
    <source>
        <dbReference type="ARBA" id="ARBA00022833"/>
    </source>
</evidence>
<dbReference type="PANTHER" id="PTHR45861:SF1">
    <property type="entry name" value="DNA POLYMERASE ALPHA CATALYTIC SUBUNIT"/>
    <property type="match status" value="1"/>
</dbReference>
<dbReference type="eggNOG" id="KOG0970">
    <property type="taxonomic scope" value="Eukaryota"/>
</dbReference>
<evidence type="ECO:0000256" key="10">
    <source>
        <dbReference type="ARBA" id="ARBA00023125"/>
    </source>
</evidence>
<proteinExistence type="inferred from homology"/>
<evidence type="ECO:0000256" key="1">
    <source>
        <dbReference type="ARBA" id="ARBA00004123"/>
    </source>
</evidence>
<dbReference type="OMA" id="GRNLLQH"/>
<keyword evidence="10 12" id="KW-0238">DNA-binding</keyword>
<keyword evidence="11" id="KW-0539">Nucleus</keyword>
<dbReference type="Proteomes" id="UP000001949">
    <property type="component" value="Unassembled WGS sequence"/>
</dbReference>
<dbReference type="GO" id="GO:0008270">
    <property type="term" value="F:zinc ion binding"/>
    <property type="evidence" value="ECO:0007669"/>
    <property type="project" value="UniProtKB-KW"/>
</dbReference>
<dbReference type="VEuPathDB" id="PiroplasmaDB:TpMuguga_03g00202"/>
<dbReference type="InterPro" id="IPR006134">
    <property type="entry name" value="DNA-dir_DNA_pol_B_multi_dom"/>
</dbReference>
<dbReference type="GO" id="GO:0005658">
    <property type="term" value="C:alpha DNA polymerase:primase complex"/>
    <property type="evidence" value="ECO:0007669"/>
    <property type="project" value="TreeGrafter"/>
</dbReference>
<dbReference type="EMBL" id="AAGK01000005">
    <property type="protein sequence ID" value="EAN30937.1"/>
    <property type="molecule type" value="Genomic_DNA"/>
</dbReference>
<dbReference type="Pfam" id="PF12254">
    <property type="entry name" value="DNA_pol_alpha_N"/>
    <property type="match status" value="1"/>
</dbReference>
<sequence length="1451" mass="167844">MVKNKKNVIESALSKLRNQREGKANLIDEYQVEDENDQIYEIITEEEFNERNRKRKLEDFIEGPDYSDDEEDLELLEEQVERLGRKASKGVPHGKSIQQHFIEMAAQDSLSYHQPKPTETDKALLERLTKFEEELDNDTNDLGPTVLQNQFVTPQMYTQPSYLSQALMQASAEAHLPENLFKAYQPGIALVHQSQEMVEEPKIDSAILESFREVEMDEDVVIDSGQSPPQYTQPDALTLSEDLAFYLLDLCEDGGYLQLFGRIRTSGTDTESCMVTVKNMYRSLFFKPRMDLLFNELGEVVETASDGVIKSSDPLYERHLMMNFFNEFEVIRKDYGIKKIKYKLVKRSLLTYGPTKPEFYIKVCYPFQFQILNKQHLSGKFYEDVYHNHSTQVELFLLKRRIKGPTWLRLTDYQKSTDSLSYCKVEIEIDSHKNVQLWHSKNNEELFTPKLNILSISIKTLFTTPTHQEVFIISCVYNKYNIDETAMKDNYQFIGIRKPQNLQWPNELKHFLEKRNYFRIFEQERGLLAYFMNYLRGIDPDVVIGHDIHQNCVDLLVKRCNLLNIPLRLSLSRLKLVKKSHSPILFGRLFCDTRLLTKELNPSKENYNLITCVNDILEIKNVGDLNFYSRSAFSMTEIQNLFGKPDSIKHLLKLHYSFQILPLTKELTIIAGNTWSRSIQCARSERIDFLLMHEFYRNKYILDNVFNKFKEQSITTLGFYFYIHFTHLDDTKSYEGGLVFEPISGLYDNFILLLDFNSLYPSIIQEYNICFTTTVANGEESVVILDNVGVLPSILKRLVELRLNIKNIIKGEKNETRRVQLSTRQLALKLIANSIYGCLGSNFSRFHCKYIASYITKLGTASRAGNYPIPHFTTYLHSRELLRSTKEKVENVFNLQVIYGDTDSLMINTNIRDDGNLTNYNAANQLANNLVTFINKSHKKLEIGIDAVFTRLLLLKKKKYASLKVVDYGSGQFEREIKGLDFIRRDWSLLTKEIGNKLLNIILNSNYYDGVDGIVQEIHSTLINLNEQLNNQSIELSKFLITKQLTKNPKEYSDVQNLPHVSVALRLNEKGLGNYSTGHEISYIICTKSSATKFHTNTTSDKDNSAENNVNSSGNIGGSLSFRAFSYNEVMENGLEVDISYYKQQQLLPPILRLCSIIEGTDIQRLSRCLQIEKSIAVTQEYNYEQESKVLSLIKRSHENYRDVEINSQLSCQHCNGPVLPSFFLKYFKCNHCLRWLPLHLLRNWVDRLLYELTVQSSFCIRVCNICNVTTLNVTLGDVDRCPQPTCQSNDSMQTIFTSNKVYMYYDYLVYMLEGKLNNPLKDTETNNTTQTSAAANNTEENEENLVNVMIDLDGKLTILYDEPFGEVRTFDEVIDEVTRGSAVRASSALRLCAQHIIGLMEAIPYLRYYTLDYQKEREILCNRVKTLQLKNSYSVVDLSQLFHLLSPFSN</sequence>
<organism evidence="16 17">
    <name type="scientific">Theileria parva</name>
    <name type="common">East coast fever infection agent</name>
    <dbReference type="NCBI Taxonomy" id="5875"/>
    <lineage>
        <taxon>Eukaryota</taxon>
        <taxon>Sar</taxon>
        <taxon>Alveolata</taxon>
        <taxon>Apicomplexa</taxon>
        <taxon>Aconoidasida</taxon>
        <taxon>Piroplasmida</taxon>
        <taxon>Theileriidae</taxon>
        <taxon>Theileria</taxon>
    </lineage>
</organism>
<evidence type="ECO:0000259" key="13">
    <source>
        <dbReference type="Pfam" id="PF00136"/>
    </source>
</evidence>
<keyword evidence="5 12" id="KW-0235">DNA replication</keyword>
<dbReference type="InterPro" id="IPR012337">
    <property type="entry name" value="RNaseH-like_sf"/>
</dbReference>
<dbReference type="Gene3D" id="1.10.132.60">
    <property type="entry name" value="DNA polymerase family B, C-terminal domain"/>
    <property type="match status" value="1"/>
</dbReference>
<evidence type="ECO:0000256" key="4">
    <source>
        <dbReference type="ARBA" id="ARBA00022695"/>
    </source>
</evidence>
<dbReference type="GO" id="GO:0003697">
    <property type="term" value="F:single-stranded DNA binding"/>
    <property type="evidence" value="ECO:0007669"/>
    <property type="project" value="TreeGrafter"/>
</dbReference>
<dbReference type="InterPro" id="IPR023211">
    <property type="entry name" value="DNA_pol_palm_dom_sf"/>
</dbReference>
<dbReference type="KEGG" id="tpv:TP03_0202"/>
<evidence type="ECO:0000259" key="15">
    <source>
        <dbReference type="Pfam" id="PF12254"/>
    </source>
</evidence>
<dbReference type="InterPro" id="IPR042087">
    <property type="entry name" value="DNA_pol_B_thumb"/>
</dbReference>
<evidence type="ECO:0000256" key="12">
    <source>
        <dbReference type="RuleBase" id="RU000442"/>
    </source>
</evidence>
<keyword evidence="3 12" id="KW-0808">Transferase</keyword>
<protein>
    <recommendedName>
        <fullName evidence="12">DNA polymerase</fullName>
        <ecNumber evidence="12">2.7.7.7</ecNumber>
    </recommendedName>
</protein>
<reference evidence="16 17" key="1">
    <citation type="journal article" date="2005" name="Science">
        <title>Genome sequence of Theileria parva, a bovine pathogen that transforms lymphocytes.</title>
        <authorList>
            <person name="Gardner M.J."/>
            <person name="Bishop R."/>
            <person name="Shah T."/>
            <person name="de Villiers E.P."/>
            <person name="Carlton J.M."/>
            <person name="Hall N."/>
            <person name="Ren Q."/>
            <person name="Paulsen I.T."/>
            <person name="Pain A."/>
            <person name="Berriman M."/>
            <person name="Wilson R.J.M."/>
            <person name="Sato S."/>
            <person name="Ralph S.A."/>
            <person name="Mann D.J."/>
            <person name="Xiong Z."/>
            <person name="Shallom S.J."/>
            <person name="Weidman J."/>
            <person name="Jiang L."/>
            <person name="Lynn J."/>
            <person name="Weaver B."/>
            <person name="Shoaibi A."/>
            <person name="Domingo A.R."/>
            <person name="Wasawo D."/>
            <person name="Crabtree J."/>
            <person name="Wortman J.R."/>
            <person name="Haas B."/>
            <person name="Angiuoli S.V."/>
            <person name="Creasy T.H."/>
            <person name="Lu C."/>
            <person name="Suh B."/>
            <person name="Silva J.C."/>
            <person name="Utterback T.R."/>
            <person name="Feldblyum T.V."/>
            <person name="Pertea M."/>
            <person name="Allen J."/>
            <person name="Nierman W.C."/>
            <person name="Taracha E.L.N."/>
            <person name="Salzberg S.L."/>
            <person name="White O.R."/>
            <person name="Fitzhugh H.A."/>
            <person name="Morzaria S."/>
            <person name="Venter J.C."/>
            <person name="Fraser C.M."/>
            <person name="Nene V."/>
        </authorList>
    </citation>
    <scope>NUCLEOTIDE SEQUENCE [LARGE SCALE GENOMIC DNA]</scope>
    <source>
        <strain evidence="16 17">Muguga</strain>
    </source>
</reference>
<dbReference type="Gene3D" id="3.30.420.10">
    <property type="entry name" value="Ribonuclease H-like superfamily/Ribonuclease H"/>
    <property type="match status" value="1"/>
</dbReference>
<keyword evidence="6" id="KW-0479">Metal-binding</keyword>
<keyword evidence="4 12" id="KW-0548">Nucleotidyltransferase</keyword>
<dbReference type="InterPro" id="IPR006133">
    <property type="entry name" value="DNA-dir_DNA_pol_B_exonuc"/>
</dbReference>
<dbReference type="PROSITE" id="PS00116">
    <property type="entry name" value="DNA_POLYMERASE_B"/>
    <property type="match status" value="1"/>
</dbReference>
<keyword evidence="7" id="KW-0863">Zinc-finger</keyword>
<dbReference type="EC" id="2.7.7.7" evidence="12"/>
<evidence type="ECO:0000256" key="11">
    <source>
        <dbReference type="ARBA" id="ARBA00023242"/>
    </source>
</evidence>
<dbReference type="PANTHER" id="PTHR45861">
    <property type="entry name" value="DNA POLYMERASE ALPHA CATALYTIC SUBUNIT"/>
    <property type="match status" value="1"/>
</dbReference>
<feature type="domain" description="DNA-directed DNA polymerase family B multifunctional" evidence="13">
    <location>
        <begin position="674"/>
        <end position="1157"/>
    </location>
</feature>
<evidence type="ECO:0000313" key="16">
    <source>
        <dbReference type="EMBL" id="EAN30937.1"/>
    </source>
</evidence>
<dbReference type="InParanoid" id="Q4N0E2"/>